<dbReference type="OrthoDB" id="1440774at2"/>
<gene>
    <name evidence="1" type="ORF">SAMN04488524_1871</name>
</gene>
<dbReference type="NCBIfam" id="TIGR01200">
    <property type="entry name" value="GLPGLI"/>
    <property type="match status" value="1"/>
</dbReference>
<protein>
    <submittedName>
        <fullName evidence="1">GLPGLI family protein</fullName>
    </submittedName>
</protein>
<dbReference type="RefSeq" id="WP_084238053.1">
    <property type="nucleotide sequence ID" value="NZ_FWXT01000001.1"/>
</dbReference>
<organism evidence="1 2">
    <name type="scientific">Pedobacter africanus</name>
    <dbReference type="NCBI Taxonomy" id="151894"/>
    <lineage>
        <taxon>Bacteria</taxon>
        <taxon>Pseudomonadati</taxon>
        <taxon>Bacteroidota</taxon>
        <taxon>Sphingobacteriia</taxon>
        <taxon>Sphingobacteriales</taxon>
        <taxon>Sphingobacteriaceae</taxon>
        <taxon>Pedobacter</taxon>
    </lineage>
</organism>
<evidence type="ECO:0000313" key="1">
    <source>
        <dbReference type="EMBL" id="SMC67441.1"/>
    </source>
</evidence>
<name>A0A1W2B3X1_9SPHI</name>
<dbReference type="STRING" id="151894.SAMN04488524_1871"/>
<dbReference type="EMBL" id="FWXT01000001">
    <property type="protein sequence ID" value="SMC67441.1"/>
    <property type="molecule type" value="Genomic_DNA"/>
</dbReference>
<proteinExistence type="predicted"/>
<sequence>MPYYLKLFVSALLLCIFYSFSYKNKKSTDASSGVAIYHFFHIRDTTNTGRIWEEDFQMAFNTQRSLYTSYTKQMQDSILKSKVEAAASAGSNQINMGLFVPSTAENIFTSANERTVYINKFFSENNYLIKEVMEQVNWKIEKETKILLGYTCQMATGICKGRKYTAWFTTDIPVSFGPWKLQGLPGLIMEAYDDSQRIKFTCTKITLGTSLPANISLDLPSDAVVTSHSDYNRMEKAYKESLSAGGYAGTETSIDKVTVQGDPQEKVRKKFTVNYPLELTN</sequence>
<dbReference type="Proteomes" id="UP000192756">
    <property type="component" value="Unassembled WGS sequence"/>
</dbReference>
<reference evidence="2" key="1">
    <citation type="submission" date="2017-04" db="EMBL/GenBank/DDBJ databases">
        <authorList>
            <person name="Varghese N."/>
            <person name="Submissions S."/>
        </authorList>
    </citation>
    <scope>NUCLEOTIDE SEQUENCE [LARGE SCALE GENOMIC DNA]</scope>
    <source>
        <strain evidence="2">DSM 12126</strain>
    </source>
</reference>
<dbReference type="AlphaFoldDB" id="A0A1W2B3X1"/>
<dbReference type="Pfam" id="PF09697">
    <property type="entry name" value="Porph_ging"/>
    <property type="match status" value="1"/>
</dbReference>
<evidence type="ECO:0000313" key="2">
    <source>
        <dbReference type="Proteomes" id="UP000192756"/>
    </source>
</evidence>
<dbReference type="InterPro" id="IPR005901">
    <property type="entry name" value="GLPGLI"/>
</dbReference>
<accession>A0A1W2B3X1</accession>
<keyword evidence="2" id="KW-1185">Reference proteome</keyword>